<evidence type="ECO:0000259" key="2">
    <source>
        <dbReference type="PROSITE" id="PS50234"/>
    </source>
</evidence>
<feature type="compositionally biased region" description="Polar residues" evidence="1">
    <location>
        <begin position="175"/>
        <end position="195"/>
    </location>
</feature>
<dbReference type="SMART" id="SM00327">
    <property type="entry name" value="VWA"/>
    <property type="match status" value="1"/>
</dbReference>
<dbReference type="InterPro" id="IPR003325">
    <property type="entry name" value="TerD"/>
</dbReference>
<proteinExistence type="predicted"/>
<dbReference type="PANTHER" id="PTHR32097">
    <property type="entry name" value="CAMP-BINDING PROTEIN 1-RELATED"/>
    <property type="match status" value="1"/>
</dbReference>
<dbReference type="InterPro" id="IPR019303">
    <property type="entry name" value="vWA_TerF_C"/>
</dbReference>
<dbReference type="Gene3D" id="2.60.60.30">
    <property type="entry name" value="sav2460 like domains"/>
    <property type="match status" value="1"/>
</dbReference>
<dbReference type="Pfam" id="PF02342">
    <property type="entry name" value="TerD"/>
    <property type="match status" value="1"/>
</dbReference>
<evidence type="ECO:0000313" key="4">
    <source>
        <dbReference type="Proteomes" id="UP000030408"/>
    </source>
</evidence>
<comment type="caution">
    <text evidence="3">The sequence shown here is derived from an EMBL/GenBank/DDBJ whole genome shotgun (WGS) entry which is preliminary data.</text>
</comment>
<reference evidence="3 4" key="1">
    <citation type="submission" date="2014-02" db="EMBL/GenBank/DDBJ databases">
        <title>Draft genome sequence of Lysinibacillus sinduriensis JCM 15800.</title>
        <authorList>
            <person name="Zhang F."/>
            <person name="Wang G."/>
            <person name="Zhang L."/>
        </authorList>
    </citation>
    <scope>NUCLEOTIDE SEQUENCE [LARGE SCALE GENOMIC DNA]</scope>
    <source>
        <strain evidence="3 4">JCM 15800</strain>
    </source>
</reference>
<dbReference type="OrthoDB" id="5756874at2"/>
<dbReference type="PROSITE" id="PS50234">
    <property type="entry name" value="VWFA"/>
    <property type="match status" value="1"/>
</dbReference>
<name>A0A0A3IMS8_9BACL</name>
<dbReference type="InterPro" id="IPR051324">
    <property type="entry name" value="Stress/Tellurium_Resist"/>
</dbReference>
<protein>
    <submittedName>
        <fullName evidence="3">Tellurium resistance protein</fullName>
    </submittedName>
</protein>
<dbReference type="Proteomes" id="UP000030408">
    <property type="component" value="Unassembled WGS sequence"/>
</dbReference>
<dbReference type="SUPFAM" id="SSF53300">
    <property type="entry name" value="vWA-like"/>
    <property type="match status" value="1"/>
</dbReference>
<sequence>MKTLIRGEKVNISDYTSATQLEVEVNVSSNFEIDITCFGLDDKKQLTDDRYMIFYNQLNSPSSEIQLQNLGNGSGTFSIDLASIPSSIQYLVFTATIDGNGTMGTIQSGFLKVKASNQTLLDYSFNGNDFKNEKAVIITEIYNYKSLWKVSSVGSGFDGGLDALLASFGGTAAETQSQNNATAPETSTVPQTTSAPIPPAAPVLDKKVLLEKKMEQTAPKLLDLSKKAKISLEKVGLQNHTAKVALCLDISGSMSKMYRSGKIQEFVERILALGTRFDDDGSIDVFLFGKNAHDAGEITIDNFNGSVDRLIHRYPLESNTYYGKAMKVIRKHYFGHSGKRDKPYSQDHPVYVMFVTDGAPFDKDDAKAHIQHSSYEPVFWQFMAIGKSNKSAKKKSGFFNSIFQSDFAFLEQLDHLSGRYLDNANFFSVEDPLELSDTELYDLLMIEYPGWVKNASQKALIQQ</sequence>
<evidence type="ECO:0000256" key="1">
    <source>
        <dbReference type="SAM" id="MobiDB-lite"/>
    </source>
</evidence>
<dbReference type="RefSeq" id="WP_036199797.1">
    <property type="nucleotide sequence ID" value="NZ_AVCY01000009.1"/>
</dbReference>
<dbReference type="CDD" id="cd00198">
    <property type="entry name" value="vWFA"/>
    <property type="match status" value="1"/>
</dbReference>
<feature type="domain" description="VWFA" evidence="2">
    <location>
        <begin position="243"/>
        <end position="444"/>
    </location>
</feature>
<dbReference type="EMBL" id="JPVO01000047">
    <property type="protein sequence ID" value="KGR76142.1"/>
    <property type="molecule type" value="Genomic_DNA"/>
</dbReference>
<dbReference type="CDD" id="cd06974">
    <property type="entry name" value="TerD_like"/>
    <property type="match status" value="1"/>
</dbReference>
<dbReference type="Pfam" id="PF10138">
    <property type="entry name" value="vWA-TerF-like"/>
    <property type="match status" value="1"/>
</dbReference>
<keyword evidence="4" id="KW-1185">Reference proteome</keyword>
<dbReference type="eggNOG" id="COG2310">
    <property type="taxonomic scope" value="Bacteria"/>
</dbReference>
<dbReference type="Gene3D" id="3.40.50.410">
    <property type="entry name" value="von Willebrand factor, type A domain"/>
    <property type="match status" value="1"/>
</dbReference>
<dbReference type="InterPro" id="IPR002035">
    <property type="entry name" value="VWF_A"/>
</dbReference>
<organism evidence="3 4">
    <name type="scientific">Ureibacillus sinduriensis BLB-1 = JCM 15800</name>
    <dbReference type="NCBI Taxonomy" id="1384057"/>
    <lineage>
        <taxon>Bacteria</taxon>
        <taxon>Bacillati</taxon>
        <taxon>Bacillota</taxon>
        <taxon>Bacilli</taxon>
        <taxon>Bacillales</taxon>
        <taxon>Caryophanaceae</taxon>
        <taxon>Ureibacillus</taxon>
    </lineage>
</organism>
<dbReference type="PANTHER" id="PTHR32097:SF3">
    <property type="entry name" value="TELLURITE RESISTANCE PROTEIN"/>
    <property type="match status" value="1"/>
</dbReference>
<dbReference type="STRING" id="1384057.CD33_08180"/>
<evidence type="ECO:0000313" key="3">
    <source>
        <dbReference type="EMBL" id="KGR76142.1"/>
    </source>
</evidence>
<dbReference type="InterPro" id="IPR036465">
    <property type="entry name" value="vWFA_dom_sf"/>
</dbReference>
<dbReference type="AlphaFoldDB" id="A0A0A3IMS8"/>
<accession>A0A0A3IMS8</accession>
<gene>
    <name evidence="3" type="ORF">CD33_08180</name>
</gene>
<feature type="region of interest" description="Disordered" evidence="1">
    <location>
        <begin position="175"/>
        <end position="197"/>
    </location>
</feature>